<evidence type="ECO:0000259" key="3">
    <source>
        <dbReference type="Pfam" id="PF24879"/>
    </source>
</evidence>
<dbReference type="Pfam" id="PF24879">
    <property type="entry name" value="DUF7737"/>
    <property type="match status" value="1"/>
</dbReference>
<evidence type="ECO:0000313" key="5">
    <source>
        <dbReference type="Proteomes" id="UP001304300"/>
    </source>
</evidence>
<name>A0AAQ3L980_9BACT</name>
<gene>
    <name evidence="4" type="ORF">RZN69_13455</name>
</gene>
<dbReference type="RefSeq" id="WP_317831591.1">
    <property type="nucleotide sequence ID" value="NZ_CP136920.1"/>
</dbReference>
<evidence type="ECO:0000313" key="4">
    <source>
        <dbReference type="EMBL" id="WOO39625.1"/>
    </source>
</evidence>
<feature type="coiled-coil region" evidence="1">
    <location>
        <begin position="308"/>
        <end position="335"/>
    </location>
</feature>
<dbReference type="InterPro" id="IPR056639">
    <property type="entry name" value="DUF7737"/>
</dbReference>
<protein>
    <submittedName>
        <fullName evidence="4">DUF4132 domain-containing protein</fullName>
    </submittedName>
</protein>
<dbReference type="Proteomes" id="UP001304300">
    <property type="component" value="Chromosome"/>
</dbReference>
<sequence length="727" mass="82194">MERYLKENGEFSAKQREKLEEIYDNWSIRAGDASKWAKKLGDVIFQDDRVLKLSIERNGEVFAQEFLNRYEAMDESAQNAWARLLAHAADCNSGKPTKKWEKRALELIQEVGEDRFQDCLVELLPLVDKPATQERVINYSHGYTYAYDPMSIVEPHLDALKGLAWMTGLVDCDKLTRIIGFVGVSSYKKIPGVGPRATRLGNACVWALGNIGSESALSQLAMMKVRVKFGTAQKQIEKALQKLADKIGVSTDELQEMSVPSYGLTDIGRLEEKMGDFTAILDVIGHKPVLSFLKPDGSPQKSVPASLKENFADDLKEIKGSAKDLEKMLVAQKERLDNLFLLQKKWPIALWRERYLDHPVVGILARRLIWTFSDASGVSKNGIWYENSLQGLDGETIAIKDDTTVEIWHPINSPTDEIVQWRNWLFEHLVQQPFKQAHREIYLLTDAERNTGTYSNRFASHVLKQHQYNSLCAVRGWKNRLRMMVDDEYPPTYKDLPQWGLRAEYWVEGIGDDYSDEYVVESGAFRYLATDQVRFYRADAQQVTAHAGGGGYGAGYHQELEAALSLDSIPAIVLSEILRDVDLFVGVTSVGNDPNWSDGGPEGRHQDYWQSYSFGELGESAQLRKQMLESLLPRLKIAKQCSLDGKFLIVNGTVRTYKIHLGSGNILMEPNDQYLCIVKAPTRDRKNDVFLPFEGDGKMAMILSKAFLLAADNKITDRTILTQIGNK</sequence>
<organism evidence="4 5">
    <name type="scientific">Rubellicoccus peritrichatus</name>
    <dbReference type="NCBI Taxonomy" id="3080537"/>
    <lineage>
        <taxon>Bacteria</taxon>
        <taxon>Pseudomonadati</taxon>
        <taxon>Verrucomicrobiota</taxon>
        <taxon>Opitutia</taxon>
        <taxon>Puniceicoccales</taxon>
        <taxon>Cerasicoccaceae</taxon>
        <taxon>Rubellicoccus</taxon>
    </lineage>
</organism>
<feature type="domain" description="DUF4132" evidence="2">
    <location>
        <begin position="297"/>
        <end position="477"/>
    </location>
</feature>
<keyword evidence="5" id="KW-1185">Reference proteome</keyword>
<keyword evidence="1" id="KW-0175">Coiled coil</keyword>
<reference evidence="4 5" key="1">
    <citation type="submission" date="2023-10" db="EMBL/GenBank/DDBJ databases">
        <title>Rubellicoccus peritrichatus gen. nov., sp. nov., isolated from an algae of coral reef tank.</title>
        <authorList>
            <person name="Luo J."/>
        </authorList>
    </citation>
    <scope>NUCLEOTIDE SEQUENCE [LARGE SCALE GENOMIC DNA]</scope>
    <source>
        <strain evidence="4 5">CR14</strain>
    </source>
</reference>
<proteinExistence type="predicted"/>
<dbReference type="Pfam" id="PF13569">
    <property type="entry name" value="DUF4132"/>
    <property type="match status" value="1"/>
</dbReference>
<dbReference type="KEGG" id="puo:RZN69_13455"/>
<dbReference type="InterPro" id="IPR025406">
    <property type="entry name" value="DUF4132"/>
</dbReference>
<accession>A0AAQ3L980</accession>
<evidence type="ECO:0000259" key="2">
    <source>
        <dbReference type="Pfam" id="PF13569"/>
    </source>
</evidence>
<dbReference type="AlphaFoldDB" id="A0AAQ3L980"/>
<feature type="domain" description="DUF7737" evidence="3">
    <location>
        <begin position="621"/>
        <end position="724"/>
    </location>
</feature>
<dbReference type="EMBL" id="CP136920">
    <property type="protein sequence ID" value="WOO39625.1"/>
    <property type="molecule type" value="Genomic_DNA"/>
</dbReference>
<evidence type="ECO:0000256" key="1">
    <source>
        <dbReference type="SAM" id="Coils"/>
    </source>
</evidence>